<dbReference type="InterPro" id="IPR029055">
    <property type="entry name" value="Ntn_hydrolases_N"/>
</dbReference>
<dbReference type="Gene3D" id="3.60.20.10">
    <property type="entry name" value="Glutamine Phosphoribosylpyrophosphate, subunit 1, domain 1"/>
    <property type="match status" value="1"/>
</dbReference>
<evidence type="ECO:0000256" key="1">
    <source>
        <dbReference type="ARBA" id="ARBA00022679"/>
    </source>
</evidence>
<dbReference type="SUPFAM" id="SSF56235">
    <property type="entry name" value="N-terminal nucleophile aminohydrolases (Ntn hydrolases)"/>
    <property type="match status" value="1"/>
</dbReference>
<dbReference type="AlphaFoldDB" id="A0A382N3Z1"/>
<accession>A0A382N3Z1</accession>
<evidence type="ECO:0000259" key="3">
    <source>
        <dbReference type="PROSITE" id="PS51278"/>
    </source>
</evidence>
<proteinExistence type="predicted"/>
<keyword evidence="2" id="KW-0315">Glutamine amidotransferase</keyword>
<evidence type="ECO:0000313" key="4">
    <source>
        <dbReference type="EMBL" id="SVC55035.1"/>
    </source>
</evidence>
<gene>
    <name evidence="4" type="ORF">METZ01_LOCUS307889</name>
</gene>
<keyword evidence="1" id="KW-0808">Transferase</keyword>
<feature type="domain" description="Glutamine amidotransferase type-2" evidence="3">
    <location>
        <begin position="2"/>
        <end position="186"/>
    </location>
</feature>
<protein>
    <recommendedName>
        <fullName evidence="3">Glutamine amidotransferase type-2 domain-containing protein</fullName>
    </recommendedName>
</protein>
<dbReference type="EMBL" id="UINC01097382">
    <property type="protein sequence ID" value="SVC55035.1"/>
    <property type="molecule type" value="Genomic_DNA"/>
</dbReference>
<sequence length="186" mass="20644">MCGIAGIYSHKPAAPELYESVVHLQHRGTDAAGIMTYDDRMHKEKGMGLARDIFTKDNLSLLTGNIGISHNRYPTHGGFGHGEVQPVWTSVPYGIAIAHNGQITNYDELVEQVTKTEKRYLNTTSDTEVILHIFAQELNKNGNPKTSEEFFDHLCDAVSELFRKVRGAYSITALIVGKGLVVFRDP</sequence>
<dbReference type="PANTHER" id="PTHR11907">
    <property type="entry name" value="AMIDOPHOSPHORIBOSYLTRANSFERASE"/>
    <property type="match status" value="1"/>
</dbReference>
<dbReference type="Pfam" id="PF13522">
    <property type="entry name" value="GATase_6"/>
    <property type="match status" value="1"/>
</dbReference>
<dbReference type="InterPro" id="IPR017932">
    <property type="entry name" value="GATase_2_dom"/>
</dbReference>
<name>A0A382N3Z1_9ZZZZ</name>
<evidence type="ECO:0000256" key="2">
    <source>
        <dbReference type="ARBA" id="ARBA00022962"/>
    </source>
</evidence>
<reference evidence="4" key="1">
    <citation type="submission" date="2018-05" db="EMBL/GenBank/DDBJ databases">
        <authorList>
            <person name="Lanie J.A."/>
            <person name="Ng W.-L."/>
            <person name="Kazmierczak K.M."/>
            <person name="Andrzejewski T.M."/>
            <person name="Davidsen T.M."/>
            <person name="Wayne K.J."/>
            <person name="Tettelin H."/>
            <person name="Glass J.I."/>
            <person name="Rusch D."/>
            <person name="Podicherti R."/>
            <person name="Tsui H.-C.T."/>
            <person name="Winkler M.E."/>
        </authorList>
    </citation>
    <scope>NUCLEOTIDE SEQUENCE</scope>
</reference>
<dbReference type="GO" id="GO:0016740">
    <property type="term" value="F:transferase activity"/>
    <property type="evidence" value="ECO:0007669"/>
    <property type="project" value="UniProtKB-KW"/>
</dbReference>
<feature type="non-terminal residue" evidence="4">
    <location>
        <position position="186"/>
    </location>
</feature>
<dbReference type="PROSITE" id="PS51278">
    <property type="entry name" value="GATASE_TYPE_2"/>
    <property type="match status" value="1"/>
</dbReference>
<organism evidence="4">
    <name type="scientific">marine metagenome</name>
    <dbReference type="NCBI Taxonomy" id="408172"/>
    <lineage>
        <taxon>unclassified sequences</taxon>
        <taxon>metagenomes</taxon>
        <taxon>ecological metagenomes</taxon>
    </lineage>
</organism>